<dbReference type="PANTHER" id="PTHR11365">
    <property type="entry name" value="5-OXOPROLINASE RELATED"/>
    <property type="match status" value="1"/>
</dbReference>
<gene>
    <name evidence="3" type="ORF">XD66_1139</name>
</gene>
<proteinExistence type="predicted"/>
<dbReference type="GO" id="GO:0006749">
    <property type="term" value="P:glutathione metabolic process"/>
    <property type="evidence" value="ECO:0007669"/>
    <property type="project" value="TreeGrafter"/>
</dbReference>
<sequence>MLIGLDVGGTYTDAVLIEGREIIKKVKTPTDNEKLLNSLLAALDPLLEEAKGRVIERIVLSTTLITNLIATRRIEPVALVLIPGPGLNPDTFDYQVPLTISLSGAIDYRGREIEPLNEQELKECMEKIKDSGVRRVAVVGKFSQRNNKHEQKVATYLQEHIPYLEVIMGHQVTGRLNYPRRVYTTLLTLATQKRFREFYSEVQELLHRRGIKAPLYILKADGGTLPLEQSAAKPVETIFSGPAASTMGVLALTPKKQTSVVIDIGGTTTDLALILTGTPLLASKGARIDDQLTHVRAFATKSVAVGGDSCLRVRNGSLEILPYREGPAYCLGGPQPTPTDAMRVAGLTDIGDKDKAIDAMKILGKDLGLSVNRTAELTLKMMVRRITAEINSMFLAWEQEPAYRIWELRQKRKVRPQNLVGIGAASPALIPLLSKEMDCRPVIPQHAEVANAIGAALAKVNLRLTFHFDTERNFYFIEENGVQERIPEPLHSLQDAEKFALGRLKEEGKKLGIITDDEPEIIYSELFNMVRGWRTTGRLIDVCVQFPTGVLVEWEEGGN</sequence>
<accession>A0A101FFN2</accession>
<dbReference type="GO" id="GO:0017168">
    <property type="term" value="F:5-oxoprolinase (ATP-hydrolyzing) activity"/>
    <property type="evidence" value="ECO:0007669"/>
    <property type="project" value="TreeGrafter"/>
</dbReference>
<name>A0A101FFN2_9THEO</name>
<protein>
    <submittedName>
        <fullName evidence="3">Hydantoin utilization protein A</fullName>
    </submittedName>
</protein>
<dbReference type="GO" id="GO:0005829">
    <property type="term" value="C:cytosol"/>
    <property type="evidence" value="ECO:0007669"/>
    <property type="project" value="TreeGrafter"/>
</dbReference>
<dbReference type="PANTHER" id="PTHR11365:SF2">
    <property type="entry name" value="5-OXOPROLINASE"/>
    <property type="match status" value="1"/>
</dbReference>
<organism evidence="3 4">
    <name type="scientific">Thermacetogenium phaeum</name>
    <dbReference type="NCBI Taxonomy" id="85874"/>
    <lineage>
        <taxon>Bacteria</taxon>
        <taxon>Bacillati</taxon>
        <taxon>Bacillota</taxon>
        <taxon>Clostridia</taxon>
        <taxon>Thermoanaerobacterales</taxon>
        <taxon>Thermoanaerobacteraceae</taxon>
        <taxon>Thermacetogenium</taxon>
    </lineage>
</organism>
<evidence type="ECO:0000313" key="4">
    <source>
        <dbReference type="Proteomes" id="UP000053326"/>
    </source>
</evidence>
<feature type="domain" description="Hydantoinase A/oxoprolinase" evidence="1">
    <location>
        <begin position="181"/>
        <end position="461"/>
    </location>
</feature>
<evidence type="ECO:0000259" key="1">
    <source>
        <dbReference type="Pfam" id="PF01968"/>
    </source>
</evidence>
<reference evidence="4" key="1">
    <citation type="journal article" date="2015" name="MBio">
        <title>Genome-Resolved Metagenomic Analysis Reveals Roles for Candidate Phyla and Other Microbial Community Members in Biogeochemical Transformations in Oil Reservoirs.</title>
        <authorList>
            <person name="Hu P."/>
            <person name="Tom L."/>
            <person name="Singh A."/>
            <person name="Thomas B.C."/>
            <person name="Baker B.J."/>
            <person name="Piceno Y.M."/>
            <person name="Andersen G.L."/>
            <person name="Banfield J.F."/>
        </authorList>
    </citation>
    <scope>NUCLEOTIDE SEQUENCE [LARGE SCALE GENOMIC DNA]</scope>
</reference>
<evidence type="ECO:0000259" key="2">
    <source>
        <dbReference type="Pfam" id="PF05378"/>
    </source>
</evidence>
<dbReference type="InterPro" id="IPR002821">
    <property type="entry name" value="Hydantoinase_A"/>
</dbReference>
<dbReference type="AlphaFoldDB" id="A0A101FFN2"/>
<dbReference type="Proteomes" id="UP000053326">
    <property type="component" value="Unassembled WGS sequence"/>
</dbReference>
<dbReference type="Pfam" id="PF01968">
    <property type="entry name" value="Hydantoinase_A"/>
    <property type="match status" value="1"/>
</dbReference>
<dbReference type="InterPro" id="IPR008040">
    <property type="entry name" value="Hydant_A_N"/>
</dbReference>
<dbReference type="InterPro" id="IPR043129">
    <property type="entry name" value="ATPase_NBD"/>
</dbReference>
<dbReference type="EMBL" id="LGFO01000153">
    <property type="protein sequence ID" value="KUK36154.1"/>
    <property type="molecule type" value="Genomic_DNA"/>
</dbReference>
<dbReference type="SUPFAM" id="SSF53067">
    <property type="entry name" value="Actin-like ATPase domain"/>
    <property type="match status" value="1"/>
</dbReference>
<dbReference type="InterPro" id="IPR045079">
    <property type="entry name" value="Oxoprolinase-like"/>
</dbReference>
<comment type="caution">
    <text evidence="3">The sequence shown here is derived from an EMBL/GenBank/DDBJ whole genome shotgun (WGS) entry which is preliminary data.</text>
</comment>
<dbReference type="Pfam" id="PF05378">
    <property type="entry name" value="Hydant_A_N"/>
    <property type="match status" value="1"/>
</dbReference>
<feature type="domain" description="Hydantoinase/oxoprolinase N-terminal" evidence="2">
    <location>
        <begin position="3"/>
        <end position="160"/>
    </location>
</feature>
<dbReference type="PATRIC" id="fig|85874.4.peg.558"/>
<evidence type="ECO:0000313" key="3">
    <source>
        <dbReference type="EMBL" id="KUK36154.1"/>
    </source>
</evidence>